<evidence type="ECO:0000259" key="2">
    <source>
        <dbReference type="Pfam" id="PF13579"/>
    </source>
</evidence>
<reference evidence="4" key="1">
    <citation type="submission" date="2017-02" db="EMBL/GenBank/DDBJ databases">
        <authorList>
            <person name="Varghese N."/>
            <person name="Submissions S."/>
        </authorList>
    </citation>
    <scope>NUCLEOTIDE SEQUENCE [LARGE SCALE GENOMIC DNA]</scope>
    <source>
        <strain evidence="4">DSM 22385</strain>
    </source>
</reference>
<keyword evidence="3" id="KW-0808">Transferase</keyword>
<keyword evidence="4" id="KW-1185">Reference proteome</keyword>
<dbReference type="STRING" id="572036.SAMN05661099_3556"/>
<dbReference type="InterPro" id="IPR001296">
    <property type="entry name" value="Glyco_trans_1"/>
</dbReference>
<sequence length="413" mass="46990">MRILLLHQYFLEENDGGGSRWNEMARMWSEKGHEVTVVAGMMHANSLTKKSEYKGKYFVKKSLGPVTVWRSHVSESYNSGFLGRLWGYFSFVFSSIWALFFKVEGKFDCILVTSPPLFISISAMLYSAIKKVPMIFEVRDLWPESAIDTGVVSNRTIIKAAYSLERLSYERATLINVLTPAFKDSLINKKNVSPKKIVFIPNAADFSLSEELLADFDIHNFRRNLGFEEKFVITYVGAHGIANKLEQILDTAKLLKDLPVVFQLIGDGMEKSKLMEVARNENIQNVVFRDPVSKKDVFKYILASDMGTSVLKKADTFKTVYSNKTFDYFSCKKPILMAIDGVSRDLVNDAEAGTFIEPENPQDFAKNVVLYINDPARLRREGDNGYLFAKKNFDRRVLSERYLTAIQNSIKGV</sequence>
<dbReference type="SUPFAM" id="SSF53756">
    <property type="entry name" value="UDP-Glycosyltransferase/glycogen phosphorylase"/>
    <property type="match status" value="1"/>
</dbReference>
<dbReference type="AlphaFoldDB" id="A0A1T5FAV4"/>
<dbReference type="RefSeq" id="WP_079704103.1">
    <property type="nucleotide sequence ID" value="NZ_FUYR01000007.1"/>
</dbReference>
<name>A0A1T5FAV4_9SPHI</name>
<organism evidence="3 4">
    <name type="scientific">Daejeonella lutea</name>
    <dbReference type="NCBI Taxonomy" id="572036"/>
    <lineage>
        <taxon>Bacteria</taxon>
        <taxon>Pseudomonadati</taxon>
        <taxon>Bacteroidota</taxon>
        <taxon>Sphingobacteriia</taxon>
        <taxon>Sphingobacteriales</taxon>
        <taxon>Sphingobacteriaceae</taxon>
        <taxon>Daejeonella</taxon>
    </lineage>
</organism>
<dbReference type="PANTHER" id="PTHR45947:SF3">
    <property type="entry name" value="SULFOQUINOVOSYL TRANSFERASE SQD2"/>
    <property type="match status" value="1"/>
</dbReference>
<dbReference type="GO" id="GO:0016758">
    <property type="term" value="F:hexosyltransferase activity"/>
    <property type="evidence" value="ECO:0007669"/>
    <property type="project" value="TreeGrafter"/>
</dbReference>
<dbReference type="Gene3D" id="3.40.50.2000">
    <property type="entry name" value="Glycogen Phosphorylase B"/>
    <property type="match status" value="2"/>
</dbReference>
<dbReference type="Pfam" id="PF00534">
    <property type="entry name" value="Glycos_transf_1"/>
    <property type="match status" value="1"/>
</dbReference>
<feature type="domain" description="Glycosyl transferase family 1" evidence="1">
    <location>
        <begin position="220"/>
        <end position="386"/>
    </location>
</feature>
<dbReference type="PANTHER" id="PTHR45947">
    <property type="entry name" value="SULFOQUINOVOSYL TRANSFERASE SQD2"/>
    <property type="match status" value="1"/>
</dbReference>
<protein>
    <submittedName>
        <fullName evidence="3">Glycosyltransferase involved in cell wall bisynthesis</fullName>
    </submittedName>
</protein>
<feature type="domain" description="Glycosyltransferase subfamily 4-like N-terminal" evidence="2">
    <location>
        <begin position="16"/>
        <end position="202"/>
    </location>
</feature>
<dbReference type="EMBL" id="FUYR01000007">
    <property type="protein sequence ID" value="SKB93274.1"/>
    <property type="molecule type" value="Genomic_DNA"/>
</dbReference>
<evidence type="ECO:0000313" key="4">
    <source>
        <dbReference type="Proteomes" id="UP000189981"/>
    </source>
</evidence>
<gene>
    <name evidence="3" type="ORF">SAMN05661099_3556</name>
</gene>
<dbReference type="CDD" id="cd03794">
    <property type="entry name" value="GT4_WbuB-like"/>
    <property type="match status" value="1"/>
</dbReference>
<dbReference type="Pfam" id="PF13579">
    <property type="entry name" value="Glyco_trans_4_4"/>
    <property type="match status" value="1"/>
</dbReference>
<dbReference type="Proteomes" id="UP000189981">
    <property type="component" value="Unassembled WGS sequence"/>
</dbReference>
<proteinExistence type="predicted"/>
<accession>A0A1T5FAV4</accession>
<dbReference type="OrthoDB" id="9811902at2"/>
<dbReference type="InterPro" id="IPR028098">
    <property type="entry name" value="Glyco_trans_4-like_N"/>
</dbReference>
<evidence type="ECO:0000313" key="3">
    <source>
        <dbReference type="EMBL" id="SKB93274.1"/>
    </source>
</evidence>
<evidence type="ECO:0000259" key="1">
    <source>
        <dbReference type="Pfam" id="PF00534"/>
    </source>
</evidence>
<dbReference type="InterPro" id="IPR050194">
    <property type="entry name" value="Glycosyltransferase_grp1"/>
</dbReference>